<protein>
    <submittedName>
        <fullName evidence="1">Uncharacterized protein</fullName>
    </submittedName>
</protein>
<name>A0A1J0R030_KLEPN</name>
<keyword evidence="1" id="KW-0614">Plasmid</keyword>
<sequence>MHGNSGRKRRGIPGNFVWKKPIAFGKKRIGIEDAVAAIEGCNEVFHAGLTAGIQNISVMLSFLIFNSRPPLA</sequence>
<dbReference type="EMBL" id="KX029332">
    <property type="protein sequence ID" value="APD70860.1"/>
    <property type="molecule type" value="Genomic_DNA"/>
</dbReference>
<evidence type="ECO:0000313" key="1">
    <source>
        <dbReference type="EMBL" id="APD70860.1"/>
    </source>
</evidence>
<organism evidence="1">
    <name type="scientific">Klebsiella pneumoniae</name>
    <dbReference type="NCBI Taxonomy" id="573"/>
    <lineage>
        <taxon>Bacteria</taxon>
        <taxon>Pseudomonadati</taxon>
        <taxon>Pseudomonadota</taxon>
        <taxon>Gammaproteobacteria</taxon>
        <taxon>Enterobacterales</taxon>
        <taxon>Enterobacteriaceae</taxon>
        <taxon>Klebsiella/Raoultella group</taxon>
        <taxon>Klebsiella</taxon>
        <taxon>Klebsiella pneumoniae complex</taxon>
    </lineage>
</organism>
<geneLocation type="plasmid" evidence="1">
    <name>unnamed</name>
</geneLocation>
<dbReference type="AlphaFoldDB" id="A0A1J0R030"/>
<accession>A0A1J0R030</accession>
<reference evidence="1" key="1">
    <citation type="submission" date="2016-04" db="EMBL/GenBank/DDBJ databases">
        <title>Complete sequences of multidrug resistance plasmids bearing rmtG16S ribosomal RNA methyltransferase genes.</title>
        <authorList>
            <person name="Bueno M.F.C."/>
            <person name="Francisco G.R."/>
            <person name="Doi Y."/>
            <person name="Garcia D.O."/>
        </authorList>
    </citation>
    <scope>NUCLEOTIDE SEQUENCE</scope>
    <source>
        <strain evidence="1">Kp84/11</strain>
        <plasmid evidence="1">unnamed</plasmid>
    </source>
</reference>
<proteinExistence type="predicted"/>